<accession>A0ABY8QB30</accession>
<protein>
    <submittedName>
        <fullName evidence="1">Uncharacterized protein</fullName>
    </submittedName>
</protein>
<gene>
    <name evidence="1" type="ORF">QF092_05470</name>
</gene>
<dbReference type="EMBL" id="CP124535">
    <property type="protein sequence ID" value="WGV17256.1"/>
    <property type="molecule type" value="Genomic_DNA"/>
</dbReference>
<proteinExistence type="predicted"/>
<dbReference type="Proteomes" id="UP001230978">
    <property type="component" value="Chromosome"/>
</dbReference>
<evidence type="ECO:0000313" key="1">
    <source>
        <dbReference type="EMBL" id="WGV17256.1"/>
    </source>
</evidence>
<keyword evidence="2" id="KW-1185">Reference proteome</keyword>
<evidence type="ECO:0000313" key="2">
    <source>
        <dbReference type="Proteomes" id="UP001230978"/>
    </source>
</evidence>
<sequence>MGGGSRLTDRIGLLRAAWAAAFGDYPATQHSVVILPDICMSC</sequence>
<reference evidence="1 2" key="1">
    <citation type="submission" date="2023-04" db="EMBL/GenBank/DDBJ databases">
        <title>YMD61, complete Genome.</title>
        <authorList>
            <person name="Zhang J."/>
        </authorList>
    </citation>
    <scope>NUCLEOTIDE SEQUENCE [LARGE SCALE GENOMIC DNA]</scope>
    <source>
        <strain evidence="1 2">YMD61</strain>
    </source>
</reference>
<dbReference type="RefSeq" id="WP_281468381.1">
    <property type="nucleotide sequence ID" value="NZ_CP124535.1"/>
</dbReference>
<name>A0ABY8QB30_9RHOB</name>
<organism evidence="1 2">
    <name type="scientific">Fuscovulum ytuae</name>
    <dbReference type="NCBI Taxonomy" id="3042299"/>
    <lineage>
        <taxon>Bacteria</taxon>
        <taxon>Pseudomonadati</taxon>
        <taxon>Pseudomonadota</taxon>
        <taxon>Alphaproteobacteria</taxon>
        <taxon>Rhodobacterales</taxon>
        <taxon>Paracoccaceae</taxon>
        <taxon>Fuscovulum</taxon>
    </lineage>
</organism>